<dbReference type="OrthoDB" id="5395975at2759"/>
<feature type="compositionally biased region" description="Basic and acidic residues" evidence="1">
    <location>
        <begin position="200"/>
        <end position="217"/>
    </location>
</feature>
<evidence type="ECO:0000313" key="2">
    <source>
        <dbReference type="EMBL" id="KAF1835411.1"/>
    </source>
</evidence>
<feature type="region of interest" description="Disordered" evidence="1">
    <location>
        <begin position="122"/>
        <end position="153"/>
    </location>
</feature>
<keyword evidence="3" id="KW-1185">Reference proteome</keyword>
<reference evidence="2" key="1">
    <citation type="submission" date="2020-01" db="EMBL/GenBank/DDBJ databases">
        <authorList>
            <consortium name="DOE Joint Genome Institute"/>
            <person name="Haridas S."/>
            <person name="Albert R."/>
            <person name="Binder M."/>
            <person name="Bloem J."/>
            <person name="Labutti K."/>
            <person name="Salamov A."/>
            <person name="Andreopoulos B."/>
            <person name="Baker S.E."/>
            <person name="Barry K."/>
            <person name="Bills G."/>
            <person name="Bluhm B.H."/>
            <person name="Cannon C."/>
            <person name="Castanera R."/>
            <person name="Culley D.E."/>
            <person name="Daum C."/>
            <person name="Ezra D."/>
            <person name="Gonzalez J.B."/>
            <person name="Henrissat B."/>
            <person name="Kuo A."/>
            <person name="Liang C."/>
            <person name="Lipzen A."/>
            <person name="Lutzoni F."/>
            <person name="Magnuson J."/>
            <person name="Mondo S."/>
            <person name="Nolan M."/>
            <person name="Ohm R."/>
            <person name="Pangilinan J."/>
            <person name="Park H.-J."/>
            <person name="Ramirez L."/>
            <person name="Alfaro M."/>
            <person name="Sun H."/>
            <person name="Tritt A."/>
            <person name="Yoshinaga Y."/>
            <person name="Zwiers L.-H."/>
            <person name="Turgeon B.G."/>
            <person name="Goodwin S.B."/>
            <person name="Spatafora J.W."/>
            <person name="Crous P.W."/>
            <person name="Grigoriev I.V."/>
        </authorList>
    </citation>
    <scope>NUCLEOTIDE SEQUENCE</scope>
    <source>
        <strain evidence="2">P77</strain>
    </source>
</reference>
<dbReference type="Proteomes" id="UP000800040">
    <property type="component" value="Unassembled WGS sequence"/>
</dbReference>
<feature type="region of interest" description="Disordered" evidence="1">
    <location>
        <begin position="168"/>
        <end position="234"/>
    </location>
</feature>
<name>A0A6A5KIC4_9PLEO</name>
<protein>
    <submittedName>
        <fullName evidence="2">Uncharacterized protein</fullName>
    </submittedName>
</protein>
<feature type="compositionally biased region" description="Polar residues" evidence="1">
    <location>
        <begin position="72"/>
        <end position="83"/>
    </location>
</feature>
<accession>A0A6A5KIC4</accession>
<organism evidence="2 3">
    <name type="scientific">Decorospora gaudefroyi</name>
    <dbReference type="NCBI Taxonomy" id="184978"/>
    <lineage>
        <taxon>Eukaryota</taxon>
        <taxon>Fungi</taxon>
        <taxon>Dikarya</taxon>
        <taxon>Ascomycota</taxon>
        <taxon>Pezizomycotina</taxon>
        <taxon>Dothideomycetes</taxon>
        <taxon>Pleosporomycetidae</taxon>
        <taxon>Pleosporales</taxon>
        <taxon>Pleosporineae</taxon>
        <taxon>Pleosporaceae</taxon>
        <taxon>Decorospora</taxon>
    </lineage>
</organism>
<sequence>MIDELLVHISAPTTRHNDELYRSLADEYLNFEAHTTHANGSRPEQHEAALRDGSGPNGTAALRSGPSFRGNADTSILSTSKDSYGSFPSHMSSDGQNRYDLVEDGSIPTSYRLARLERIHQNWKEQTSPKSSFLGGQRPKKDISSNPEDADTGFIEDTQLGIQALQSQLQDGYSTTDEDTSEDEHDSGLETIEDPLSSAKHAEREIGSIRAAKDSTHLPKANPEPKNVLVPSRASLRLNEADSTVDVSASARSSADLRSSRFIASSRKRLRLDDASTLSVSLVQKNTNGHESVRSTEAPAQVVDFTKLPIDAFPPVPKVSVERPSALPSQMTQHLAAVKNQNPTRFKPSKKMRTPRCDERGCWSINCSEWTEKLQQEFWISMCEQVASGRLGWGVTLHREAGSPRWLGQVRLYCWGEVVEPMWLVLWLCSRGKASGSSLKWFDAEEIVVFDMQ</sequence>
<evidence type="ECO:0000256" key="1">
    <source>
        <dbReference type="SAM" id="MobiDB-lite"/>
    </source>
</evidence>
<gene>
    <name evidence="2" type="ORF">BDW02DRAFT_568011</name>
</gene>
<feature type="region of interest" description="Disordered" evidence="1">
    <location>
        <begin position="36"/>
        <end position="101"/>
    </location>
</feature>
<dbReference type="EMBL" id="ML975287">
    <property type="protein sequence ID" value="KAF1835411.1"/>
    <property type="molecule type" value="Genomic_DNA"/>
</dbReference>
<dbReference type="AlphaFoldDB" id="A0A6A5KIC4"/>
<feature type="compositionally biased region" description="Acidic residues" evidence="1">
    <location>
        <begin position="176"/>
        <end position="185"/>
    </location>
</feature>
<proteinExistence type="predicted"/>
<evidence type="ECO:0000313" key="3">
    <source>
        <dbReference type="Proteomes" id="UP000800040"/>
    </source>
</evidence>